<dbReference type="Proteomes" id="UP000837857">
    <property type="component" value="Chromosome 2"/>
</dbReference>
<name>A0ABN8I7W1_9NEOP</name>
<sequence>MQCTQKFLFFDIYKLRGPFGKFISWKSFQKLQLALVLTLQFQHWHNSVEYLNFSALWLCGCGPCCRGTNKKIYVKNTHC</sequence>
<organism evidence="1 2">
    <name type="scientific">Iphiclides podalirius</name>
    <name type="common">scarce swallowtail</name>
    <dbReference type="NCBI Taxonomy" id="110791"/>
    <lineage>
        <taxon>Eukaryota</taxon>
        <taxon>Metazoa</taxon>
        <taxon>Ecdysozoa</taxon>
        <taxon>Arthropoda</taxon>
        <taxon>Hexapoda</taxon>
        <taxon>Insecta</taxon>
        <taxon>Pterygota</taxon>
        <taxon>Neoptera</taxon>
        <taxon>Endopterygota</taxon>
        <taxon>Lepidoptera</taxon>
        <taxon>Glossata</taxon>
        <taxon>Ditrysia</taxon>
        <taxon>Papilionoidea</taxon>
        <taxon>Papilionidae</taxon>
        <taxon>Papilioninae</taxon>
        <taxon>Iphiclides</taxon>
    </lineage>
</organism>
<gene>
    <name evidence="1" type="ORF">IPOD504_LOCUS7317</name>
</gene>
<keyword evidence="2" id="KW-1185">Reference proteome</keyword>
<feature type="non-terminal residue" evidence="1">
    <location>
        <position position="1"/>
    </location>
</feature>
<proteinExistence type="predicted"/>
<reference evidence="1" key="1">
    <citation type="submission" date="2022-03" db="EMBL/GenBank/DDBJ databases">
        <authorList>
            <person name="Martin H S."/>
        </authorList>
    </citation>
    <scope>NUCLEOTIDE SEQUENCE</scope>
</reference>
<protein>
    <submittedName>
        <fullName evidence="1">Uncharacterized protein</fullName>
    </submittedName>
</protein>
<dbReference type="EMBL" id="OW152814">
    <property type="protein sequence ID" value="CAH2050227.1"/>
    <property type="molecule type" value="Genomic_DNA"/>
</dbReference>
<evidence type="ECO:0000313" key="1">
    <source>
        <dbReference type="EMBL" id="CAH2050227.1"/>
    </source>
</evidence>
<evidence type="ECO:0000313" key="2">
    <source>
        <dbReference type="Proteomes" id="UP000837857"/>
    </source>
</evidence>
<accession>A0ABN8I7W1</accession>